<dbReference type="Pfam" id="PF00577">
    <property type="entry name" value="Usher"/>
    <property type="match status" value="1"/>
</dbReference>
<dbReference type="PANTHER" id="PTHR30451">
    <property type="entry name" value="OUTER MEMBRANE USHER PROTEIN"/>
    <property type="match status" value="1"/>
</dbReference>
<name>A0A2X2VK41_CITKO</name>
<dbReference type="EMBL" id="UAVY01000002">
    <property type="protein sequence ID" value="SQB26031.1"/>
    <property type="molecule type" value="Genomic_DNA"/>
</dbReference>
<evidence type="ECO:0000313" key="1">
    <source>
        <dbReference type="EMBL" id="SQB26031.1"/>
    </source>
</evidence>
<accession>A0A2X2VK41</accession>
<protein>
    <submittedName>
        <fullName evidence="1">Fimbrial usher protein</fullName>
    </submittedName>
</protein>
<dbReference type="AlphaFoldDB" id="A0A2X2VK41"/>
<dbReference type="GO" id="GO:0015473">
    <property type="term" value="F:fimbrial usher porin activity"/>
    <property type="evidence" value="ECO:0007669"/>
    <property type="project" value="InterPro"/>
</dbReference>
<sequence length="94" mass="10140">MPRTNQARVEVRQAGQLVYSTLVNAGAFRLDNVPILLNNADLQVSIVETDNVTTSFIVPGSSINLNGLPRPQGLMMSVGQVRNVDSDYSNPLGI</sequence>
<dbReference type="PANTHER" id="PTHR30451:SF8">
    <property type="entry name" value="FIMBRIAL USHER PROTEIN"/>
    <property type="match status" value="1"/>
</dbReference>
<dbReference type="GO" id="GO:0009279">
    <property type="term" value="C:cell outer membrane"/>
    <property type="evidence" value="ECO:0007669"/>
    <property type="project" value="TreeGrafter"/>
</dbReference>
<proteinExistence type="predicted"/>
<dbReference type="GO" id="GO:0009297">
    <property type="term" value="P:pilus assembly"/>
    <property type="evidence" value="ECO:0007669"/>
    <property type="project" value="InterPro"/>
</dbReference>
<dbReference type="Gene3D" id="2.60.40.3110">
    <property type="match status" value="1"/>
</dbReference>
<dbReference type="InterPro" id="IPR000015">
    <property type="entry name" value="Fimb_usher"/>
</dbReference>
<evidence type="ECO:0000313" key="2">
    <source>
        <dbReference type="Proteomes" id="UP000251584"/>
    </source>
</evidence>
<organism evidence="1 2">
    <name type="scientific">Citrobacter koseri</name>
    <name type="common">Citrobacter diversus</name>
    <dbReference type="NCBI Taxonomy" id="545"/>
    <lineage>
        <taxon>Bacteria</taxon>
        <taxon>Pseudomonadati</taxon>
        <taxon>Pseudomonadota</taxon>
        <taxon>Gammaproteobacteria</taxon>
        <taxon>Enterobacterales</taxon>
        <taxon>Enterobacteriaceae</taxon>
        <taxon>Citrobacter</taxon>
    </lineage>
</organism>
<reference evidence="1 2" key="1">
    <citation type="submission" date="2018-06" db="EMBL/GenBank/DDBJ databases">
        <authorList>
            <consortium name="Pathogen Informatics"/>
            <person name="Doyle S."/>
        </authorList>
    </citation>
    <scope>NUCLEOTIDE SEQUENCE [LARGE SCALE GENOMIC DNA]</scope>
    <source>
        <strain evidence="1 2">NCTC10786</strain>
    </source>
</reference>
<gene>
    <name evidence="1" type="ORF">NCTC10786_01727</name>
</gene>
<dbReference type="Proteomes" id="UP000251584">
    <property type="component" value="Unassembled WGS sequence"/>
</dbReference>